<keyword evidence="3" id="KW-1185">Reference proteome</keyword>
<sequence>MKNTYLTSHFPLISIVLFSLTLALYSERVIVSLLQEVGIYSGMVEVFSERGIQISLLFVLLFYFFMLFSALKLIADTVNEVSLLFFSRDREGSDLQKIRGGVWVFLIGSIIAVLLSFNIWYSTAAFFLACLGYFIFFVYRLGDSLSSASLVGMVFFHIFFWLTLTASVSYATLKLYNTIIASLPI</sequence>
<dbReference type="Pfam" id="PF17328">
    <property type="entry name" value="DUF5366"/>
    <property type="match status" value="1"/>
</dbReference>
<proteinExistence type="predicted"/>
<evidence type="ECO:0000256" key="1">
    <source>
        <dbReference type="SAM" id="Phobius"/>
    </source>
</evidence>
<evidence type="ECO:0000313" key="3">
    <source>
        <dbReference type="Proteomes" id="UP000278746"/>
    </source>
</evidence>
<dbReference type="AlphaFoldDB" id="A0A3M7TT55"/>
<feature type="transmembrane region" description="Helical" evidence="1">
    <location>
        <begin position="54"/>
        <end position="75"/>
    </location>
</feature>
<dbReference type="Proteomes" id="UP000278746">
    <property type="component" value="Unassembled WGS sequence"/>
</dbReference>
<gene>
    <name evidence="2" type="ORF">EBO34_00385</name>
</gene>
<feature type="transmembrane region" description="Helical" evidence="1">
    <location>
        <begin position="154"/>
        <end position="173"/>
    </location>
</feature>
<dbReference type="InterPro" id="IPR035289">
    <property type="entry name" value="DUF5366"/>
</dbReference>
<name>A0A3M7TT55_9BACI</name>
<dbReference type="OrthoDB" id="2739240at2"/>
<feature type="transmembrane region" description="Helical" evidence="1">
    <location>
        <begin position="100"/>
        <end position="117"/>
    </location>
</feature>
<comment type="caution">
    <text evidence="2">The sequence shown here is derived from an EMBL/GenBank/DDBJ whole genome shotgun (WGS) entry which is preliminary data.</text>
</comment>
<feature type="transmembrane region" description="Helical" evidence="1">
    <location>
        <begin position="12"/>
        <end position="34"/>
    </location>
</feature>
<dbReference type="RefSeq" id="WP_122895994.1">
    <property type="nucleotide sequence ID" value="NZ_RHIB01000001.1"/>
</dbReference>
<organism evidence="2 3">
    <name type="scientific">Alteribacter keqinensis</name>
    <dbReference type="NCBI Taxonomy" id="2483800"/>
    <lineage>
        <taxon>Bacteria</taxon>
        <taxon>Bacillati</taxon>
        <taxon>Bacillota</taxon>
        <taxon>Bacilli</taxon>
        <taxon>Bacillales</taxon>
        <taxon>Bacillaceae</taxon>
        <taxon>Alteribacter</taxon>
    </lineage>
</organism>
<evidence type="ECO:0000313" key="2">
    <source>
        <dbReference type="EMBL" id="RNA68469.1"/>
    </source>
</evidence>
<reference evidence="2 3" key="1">
    <citation type="submission" date="2018-10" db="EMBL/GenBank/DDBJ databases">
        <title>Bacillus Keqinensis sp. nov., a moderately halophilic bacterium isolated from a saline-alkaline lake.</title>
        <authorList>
            <person name="Wang H."/>
        </authorList>
    </citation>
    <scope>NUCLEOTIDE SEQUENCE [LARGE SCALE GENOMIC DNA]</scope>
    <source>
        <strain evidence="2 3">KQ-3</strain>
    </source>
</reference>
<protein>
    <submittedName>
        <fullName evidence="2">Uncharacterized protein</fullName>
    </submittedName>
</protein>
<feature type="transmembrane region" description="Helical" evidence="1">
    <location>
        <begin position="124"/>
        <end position="142"/>
    </location>
</feature>
<keyword evidence="1" id="KW-1133">Transmembrane helix</keyword>
<keyword evidence="1" id="KW-0812">Transmembrane</keyword>
<dbReference type="EMBL" id="RHIB01000001">
    <property type="protein sequence ID" value="RNA68469.1"/>
    <property type="molecule type" value="Genomic_DNA"/>
</dbReference>
<accession>A0A3M7TT55</accession>
<keyword evidence="1" id="KW-0472">Membrane</keyword>